<proteinExistence type="predicted"/>
<dbReference type="RefSeq" id="WP_380897683.1">
    <property type="nucleotide sequence ID" value="NZ_JBHTKY010000023.1"/>
</dbReference>
<dbReference type="Proteomes" id="UP001597205">
    <property type="component" value="Unassembled WGS sequence"/>
</dbReference>
<reference evidence="2" key="1">
    <citation type="journal article" date="2019" name="Int. J. Syst. Evol. Microbiol.">
        <title>The Global Catalogue of Microorganisms (GCM) 10K type strain sequencing project: providing services to taxonomists for standard genome sequencing and annotation.</title>
        <authorList>
            <consortium name="The Broad Institute Genomics Platform"/>
            <consortium name="The Broad Institute Genome Sequencing Center for Infectious Disease"/>
            <person name="Wu L."/>
            <person name="Ma J."/>
        </authorList>
    </citation>
    <scope>NUCLEOTIDE SEQUENCE [LARGE SCALE GENOMIC DNA]</scope>
    <source>
        <strain evidence="2">CCUG 52468</strain>
    </source>
</reference>
<evidence type="ECO:0008006" key="3">
    <source>
        <dbReference type="Google" id="ProtNLM"/>
    </source>
</evidence>
<organism evidence="1 2">
    <name type="scientific">Sphingobacterium daejeonense</name>
    <dbReference type="NCBI Taxonomy" id="371142"/>
    <lineage>
        <taxon>Bacteria</taxon>
        <taxon>Pseudomonadati</taxon>
        <taxon>Bacteroidota</taxon>
        <taxon>Sphingobacteriia</taxon>
        <taxon>Sphingobacteriales</taxon>
        <taxon>Sphingobacteriaceae</taxon>
        <taxon>Sphingobacterium</taxon>
    </lineage>
</organism>
<dbReference type="EMBL" id="JBHTKY010000023">
    <property type="protein sequence ID" value="MFD1166779.1"/>
    <property type="molecule type" value="Genomic_DNA"/>
</dbReference>
<name>A0ABW3RNJ4_9SPHI</name>
<sequence length="213" mass="24688">MKMKRLGIYLIVIVCLIACRELKSSNELTSKDFNLNDIFPVYSIQELEYSKIVDAVENYITDNSEEKETLVKKYLFNKLNFSSVFEGSFEVNYSDEVNLFRRSDILEYAIQNLSNSEKDRLNYMTQLLDQNKYNYMGSLINGKNYIFIEDKDKVQSPYEIYEFGLPLLTADKNRAIVLLDIDCGPLCGSGHIYLLSKKGSGWKVYNDGMVYIK</sequence>
<evidence type="ECO:0000313" key="1">
    <source>
        <dbReference type="EMBL" id="MFD1166779.1"/>
    </source>
</evidence>
<comment type="caution">
    <text evidence="1">The sequence shown here is derived from an EMBL/GenBank/DDBJ whole genome shotgun (WGS) entry which is preliminary data.</text>
</comment>
<keyword evidence="2" id="KW-1185">Reference proteome</keyword>
<accession>A0ABW3RNJ4</accession>
<evidence type="ECO:0000313" key="2">
    <source>
        <dbReference type="Proteomes" id="UP001597205"/>
    </source>
</evidence>
<gene>
    <name evidence="1" type="ORF">ACFQ2C_14305</name>
</gene>
<protein>
    <recommendedName>
        <fullName evidence="3">Lipoprotein</fullName>
    </recommendedName>
</protein>